<proteinExistence type="inferred from homology"/>
<keyword evidence="1 11" id="KW-0540">Nuclease</keyword>
<keyword evidence="9 11" id="KW-0234">DNA repair</keyword>
<evidence type="ECO:0000256" key="4">
    <source>
        <dbReference type="ARBA" id="ARBA00022763"/>
    </source>
</evidence>
<dbReference type="PANTHER" id="PTHR39651">
    <property type="entry name" value="HOLLIDAY JUNCTION RESOLVASE HJC"/>
    <property type="match status" value="1"/>
</dbReference>
<dbReference type="EMBL" id="CP006868">
    <property type="protein sequence ID" value="UXD21385.1"/>
    <property type="molecule type" value="Genomic_DNA"/>
</dbReference>
<reference evidence="12" key="1">
    <citation type="submission" date="2013-11" db="EMBL/GenBank/DDBJ databases">
        <title>Comparative genomics of Ignicoccus.</title>
        <authorList>
            <person name="Podar M."/>
        </authorList>
    </citation>
    <scope>NUCLEOTIDE SEQUENCE</scope>
    <source>
        <strain evidence="12">DSM 13166</strain>
    </source>
</reference>
<evidence type="ECO:0000256" key="5">
    <source>
        <dbReference type="ARBA" id="ARBA00022801"/>
    </source>
</evidence>
<feature type="binding site" evidence="11">
    <location>
        <position position="40"/>
    </location>
    <ligand>
        <name>Mg(2+)</name>
        <dbReference type="ChEBI" id="CHEBI:18420"/>
    </ligand>
</feature>
<dbReference type="GO" id="GO:0003677">
    <property type="term" value="F:DNA binding"/>
    <property type="evidence" value="ECO:0007669"/>
    <property type="project" value="UniProtKB-KW"/>
</dbReference>
<keyword evidence="3 11" id="KW-0255">Endonuclease</keyword>
<evidence type="ECO:0000256" key="1">
    <source>
        <dbReference type="ARBA" id="ARBA00022722"/>
    </source>
</evidence>
<dbReference type="GO" id="GO:0006281">
    <property type="term" value="P:DNA repair"/>
    <property type="evidence" value="ECO:0007669"/>
    <property type="project" value="UniProtKB-UniRule"/>
</dbReference>
<evidence type="ECO:0000256" key="6">
    <source>
        <dbReference type="ARBA" id="ARBA00022842"/>
    </source>
</evidence>
<evidence type="ECO:0000256" key="11">
    <source>
        <dbReference type="HAMAP-Rule" id="MF_01490"/>
    </source>
</evidence>
<evidence type="ECO:0000256" key="7">
    <source>
        <dbReference type="ARBA" id="ARBA00023125"/>
    </source>
</evidence>
<comment type="function">
    <text evidence="11">A structure-specific endonuclease that resolves Holliday junction (HJ) intermediates during genetic recombination. Cleaves 4-way DNA junctions introducing paired nicks in opposing strands, leaving a 5'-terminal phosphate and a 3'-terminal hydroxyl group that are subsequently ligated to produce recombinant products.</text>
</comment>
<dbReference type="PIRSF" id="PIRSF004985">
    <property type="entry name" value="Hlld_jn_rslvs_ar"/>
    <property type="match status" value="1"/>
</dbReference>
<sequence length="153" mass="17385">MRRSATSYERDLARKLYKRGWVVMRAPASGAKVKRYPYPDLVALKRGYSIAVEVKTTSSERPIYIPKRQIEILKEWNVKGGAEPWIAVKVLDGRGWRFYSLDLLTETEKSYKLILEGGITLDELDSKAEGKAYVPLTHFLPKQSDGYTGTTAL</sequence>
<evidence type="ECO:0000313" key="12">
    <source>
        <dbReference type="EMBL" id="UXD21385.1"/>
    </source>
</evidence>
<dbReference type="EC" id="3.1.21.10" evidence="11"/>
<comment type="catalytic activity">
    <reaction evidence="10 11">
        <text>Endonucleolytic cleavage at a junction such as a reciprocal single-stranded crossover between two homologous DNA duplexes (Holliday junction).</text>
        <dbReference type="EC" id="3.1.21.10"/>
    </reaction>
</comment>
<dbReference type="GO" id="GO:0006310">
    <property type="term" value="P:DNA recombination"/>
    <property type="evidence" value="ECO:0007669"/>
    <property type="project" value="UniProtKB-UniRule"/>
</dbReference>
<dbReference type="NCBIfam" id="NF040854">
    <property type="entry name" value="Hol_resolv_Hjc"/>
    <property type="match status" value="1"/>
</dbReference>
<keyword evidence="7 11" id="KW-0238">DNA-binding</keyword>
<evidence type="ECO:0000256" key="8">
    <source>
        <dbReference type="ARBA" id="ARBA00023172"/>
    </source>
</evidence>
<protein>
    <recommendedName>
        <fullName evidence="11">Crossover junction endodeoxyribonuclease Hjc</fullName>
        <shortName evidence="11">Hjc</shortName>
        <ecNumber evidence="11">3.1.21.10</ecNumber>
    </recommendedName>
    <alternativeName>
        <fullName evidence="11">Holliday junction resolvase Hjc</fullName>
    </alternativeName>
</protein>
<dbReference type="PANTHER" id="PTHR39651:SF1">
    <property type="entry name" value="HOLLIDAY JUNCTION RESOLVASE HJC"/>
    <property type="match status" value="1"/>
</dbReference>
<keyword evidence="4 11" id="KW-0227">DNA damage</keyword>
<dbReference type="HAMAP" id="MF_01490">
    <property type="entry name" value="HJ_Resolv_Hjc"/>
    <property type="match status" value="1"/>
</dbReference>
<feature type="site" description="Transition state stabilizer" evidence="11">
    <location>
        <position position="55"/>
    </location>
</feature>
<organism evidence="12 13">
    <name type="scientific">Ignicoccus pacificus DSM 13166</name>
    <dbReference type="NCBI Taxonomy" id="940294"/>
    <lineage>
        <taxon>Archaea</taxon>
        <taxon>Thermoproteota</taxon>
        <taxon>Thermoprotei</taxon>
        <taxon>Desulfurococcales</taxon>
        <taxon>Desulfurococcaceae</taxon>
        <taxon>Ignicoccus</taxon>
    </lineage>
</organism>
<name>A0A977K9B3_9CREN</name>
<evidence type="ECO:0000256" key="10">
    <source>
        <dbReference type="ARBA" id="ARBA00029354"/>
    </source>
</evidence>
<feature type="binding site" evidence="11">
    <location>
        <position position="9"/>
    </location>
    <ligand>
        <name>Mg(2+)</name>
        <dbReference type="ChEBI" id="CHEBI:18420"/>
    </ligand>
</feature>
<evidence type="ECO:0000313" key="13">
    <source>
        <dbReference type="Proteomes" id="UP001063698"/>
    </source>
</evidence>
<evidence type="ECO:0000256" key="3">
    <source>
        <dbReference type="ARBA" id="ARBA00022759"/>
    </source>
</evidence>
<keyword evidence="8 11" id="KW-0233">DNA recombination</keyword>
<keyword evidence="2 11" id="KW-0479">Metal-binding</keyword>
<evidence type="ECO:0000256" key="9">
    <source>
        <dbReference type="ARBA" id="ARBA00023204"/>
    </source>
</evidence>
<dbReference type="Gene3D" id="3.40.1350.10">
    <property type="match status" value="1"/>
</dbReference>
<feature type="binding site" evidence="11">
    <location>
        <position position="53"/>
    </location>
    <ligand>
        <name>Mg(2+)</name>
        <dbReference type="ChEBI" id="CHEBI:18420"/>
    </ligand>
</feature>
<evidence type="ECO:0000256" key="2">
    <source>
        <dbReference type="ARBA" id="ARBA00022723"/>
    </source>
</evidence>
<dbReference type="InterPro" id="IPR014428">
    <property type="entry name" value="Hjc_arc"/>
</dbReference>
<dbReference type="InterPro" id="IPR011856">
    <property type="entry name" value="tRNA_endonuc-like_dom_sf"/>
</dbReference>
<feature type="active site" evidence="11">
    <location>
        <position position="29"/>
    </location>
</feature>
<dbReference type="GO" id="GO:0008821">
    <property type="term" value="F:crossover junction DNA endonuclease activity"/>
    <property type="evidence" value="ECO:0007669"/>
    <property type="project" value="UniProtKB-UniRule"/>
</dbReference>
<accession>A0A977K9B3</accession>
<dbReference type="SUPFAM" id="SSF52980">
    <property type="entry name" value="Restriction endonuclease-like"/>
    <property type="match status" value="1"/>
</dbReference>
<dbReference type="Proteomes" id="UP001063698">
    <property type="component" value="Chromosome"/>
</dbReference>
<keyword evidence="6 11" id="KW-0460">Magnesium</keyword>
<gene>
    <name evidence="11" type="primary">hjc</name>
    <name evidence="12" type="ORF">IPA_03710</name>
</gene>
<dbReference type="KEGG" id="ipc:IPA_03710"/>
<keyword evidence="5 11" id="KW-0378">Hydrolase</keyword>
<dbReference type="InterPro" id="IPR011335">
    <property type="entry name" value="Restrct_endonuc-II-like"/>
</dbReference>
<dbReference type="AlphaFoldDB" id="A0A977K9B3"/>
<comment type="similarity">
    <text evidence="11">Belongs to the Holliday junction resolvase Hjc family.</text>
</comment>
<keyword evidence="13" id="KW-1185">Reference proteome</keyword>
<dbReference type="Pfam" id="PF01870">
    <property type="entry name" value="Hjc"/>
    <property type="match status" value="1"/>
</dbReference>
<dbReference type="InterPro" id="IPR002732">
    <property type="entry name" value="Hjc"/>
</dbReference>
<comment type="cofactor">
    <cofactor evidence="11">
        <name>Mg(2+)</name>
        <dbReference type="ChEBI" id="CHEBI:18420"/>
    </cofactor>
    <text evidence="11">Binds 1 Mg(2+) ion per subunit.</text>
</comment>
<dbReference type="GO" id="GO:0000287">
    <property type="term" value="F:magnesium ion binding"/>
    <property type="evidence" value="ECO:0007669"/>
    <property type="project" value="UniProtKB-UniRule"/>
</dbReference>
<comment type="subunit">
    <text evidence="11">Homodimer.</text>
</comment>